<dbReference type="PANTHER" id="PTHR21098">
    <property type="entry name" value="RIBOFLAVIN SYNTHASE ALPHA CHAIN"/>
    <property type="match status" value="1"/>
</dbReference>
<evidence type="ECO:0000313" key="3">
    <source>
        <dbReference type="EMBL" id="SVA19900.1"/>
    </source>
</evidence>
<dbReference type="Gene3D" id="2.40.30.20">
    <property type="match status" value="1"/>
</dbReference>
<evidence type="ECO:0000256" key="1">
    <source>
        <dbReference type="ARBA" id="ARBA00022737"/>
    </source>
</evidence>
<feature type="non-terminal residue" evidence="3">
    <location>
        <position position="1"/>
    </location>
</feature>
<dbReference type="Pfam" id="PF00677">
    <property type="entry name" value="Lum_binding"/>
    <property type="match status" value="1"/>
</dbReference>
<accession>A0A381TV93</accession>
<name>A0A381TV93_9ZZZZ</name>
<dbReference type="PROSITE" id="PS51177">
    <property type="entry name" value="LUMAZINE_BIND"/>
    <property type="match status" value="1"/>
</dbReference>
<dbReference type="PANTHER" id="PTHR21098:SF0">
    <property type="entry name" value="RIBOFLAVIN SYNTHASE"/>
    <property type="match status" value="1"/>
</dbReference>
<feature type="domain" description="Lumazine-binding" evidence="2">
    <location>
        <begin position="11"/>
        <end position="109"/>
    </location>
</feature>
<dbReference type="InterPro" id="IPR023366">
    <property type="entry name" value="ATP_synth_asu-like_sf"/>
</dbReference>
<dbReference type="GO" id="GO:0004746">
    <property type="term" value="F:riboflavin synthase activity"/>
    <property type="evidence" value="ECO:0007669"/>
    <property type="project" value="TreeGrafter"/>
</dbReference>
<dbReference type="SUPFAM" id="SSF63380">
    <property type="entry name" value="Riboflavin synthase domain-like"/>
    <property type="match status" value="1"/>
</dbReference>
<keyword evidence="1" id="KW-0677">Repeat</keyword>
<dbReference type="InterPro" id="IPR001783">
    <property type="entry name" value="Lumazine-bd"/>
</dbReference>
<dbReference type="InterPro" id="IPR017938">
    <property type="entry name" value="Riboflavin_synthase-like_b-brl"/>
</dbReference>
<dbReference type="GO" id="GO:0009231">
    <property type="term" value="P:riboflavin biosynthetic process"/>
    <property type="evidence" value="ECO:0007669"/>
    <property type="project" value="TreeGrafter"/>
</dbReference>
<reference evidence="3" key="1">
    <citation type="submission" date="2018-05" db="EMBL/GenBank/DDBJ databases">
        <authorList>
            <person name="Lanie J.A."/>
            <person name="Ng W.-L."/>
            <person name="Kazmierczak K.M."/>
            <person name="Andrzejewski T.M."/>
            <person name="Davidsen T.M."/>
            <person name="Wayne K.J."/>
            <person name="Tettelin H."/>
            <person name="Glass J.I."/>
            <person name="Rusch D."/>
            <person name="Podicherti R."/>
            <person name="Tsui H.-C.T."/>
            <person name="Winkler M.E."/>
        </authorList>
    </citation>
    <scope>NUCLEOTIDE SEQUENCE</scope>
</reference>
<organism evidence="3">
    <name type="scientific">marine metagenome</name>
    <dbReference type="NCBI Taxonomy" id="408172"/>
    <lineage>
        <taxon>unclassified sequences</taxon>
        <taxon>metagenomes</taxon>
        <taxon>ecological metagenomes</taxon>
    </lineage>
</organism>
<gene>
    <name evidence="3" type="ORF">METZ01_LOCUS72754</name>
</gene>
<dbReference type="EMBL" id="UINC01005221">
    <property type="protein sequence ID" value="SVA19900.1"/>
    <property type="molecule type" value="Genomic_DNA"/>
</dbReference>
<sequence>AQLGDEIGGHLVSGHISTIGTVIAVETANGVHDLRLRVGRDWVTYVFEKGFVALDGISLTVGEIWPETGEFRVHLIPETLTRTTISTRTPGDRLNVEIDAMTRATVETVTRIMEKQ</sequence>
<dbReference type="InterPro" id="IPR026017">
    <property type="entry name" value="Lumazine-bd_dom"/>
</dbReference>
<protein>
    <recommendedName>
        <fullName evidence="2">Lumazine-binding domain-containing protein</fullName>
    </recommendedName>
</protein>
<dbReference type="AlphaFoldDB" id="A0A381TV93"/>
<proteinExistence type="predicted"/>
<evidence type="ECO:0000259" key="2">
    <source>
        <dbReference type="PROSITE" id="PS51177"/>
    </source>
</evidence>